<dbReference type="PANTHER" id="PTHR43003">
    <property type="entry name" value="DNA-3-METHYLADENINE GLYCOSYLASE"/>
    <property type="match status" value="1"/>
</dbReference>
<dbReference type="Gene3D" id="1.10.1670.10">
    <property type="entry name" value="Helix-hairpin-Helix base-excision DNA repair enzymes (C-terminal)"/>
    <property type="match status" value="1"/>
</dbReference>
<comment type="caution">
    <text evidence="8">The sequence shown here is derived from an EMBL/GenBank/DDBJ whole genome shotgun (WGS) entry which is preliminary data.</text>
</comment>
<dbReference type="Pfam" id="PF06029">
    <property type="entry name" value="AlkA_N"/>
    <property type="match status" value="1"/>
</dbReference>
<proteinExistence type="predicted"/>
<sequence length="450" mass="47665">MEHGHHADRSASRRNRLPPGIPHGIRLRASRAPLRHHLLGRRAARVRGFHGRLDAAAHPPRPHALAVGQCHRARPAARGRRHRRRFPPPGLGVLGRPVGGPPAREDGPVSTNDGQAPEHARTAPRLPVDVDLPVREPFDARGVFGFLAVRAVEGVEAADLSDERQLRYARTLTLPGGPGAIEVTAARVNESDWRVRARLELTRDADAASALALIRRMLDLDADPAAIDAALAGDPALAPLVARTPGIRVPGAVDPHELVVRALVGQQISVAAARTHLGRLAAQVGSPYESGIPGLDRLFPAPAQIAALPEPAPGQALDPDRPLRLPGQSIRSVVGTARALADGELVVHHNADPAAMRAQLLARPGIGPWTAAYIAMRVLHDPDAWLIGDVALLAGARAVGVVHDGLHKAQGHRALAERAAAWAPWRSYAAMHLWQAATASGPRAPARAAG</sequence>
<dbReference type="InterPro" id="IPR011257">
    <property type="entry name" value="DNA_glycosylase"/>
</dbReference>
<evidence type="ECO:0000256" key="3">
    <source>
        <dbReference type="ARBA" id="ARBA00022763"/>
    </source>
</evidence>
<feature type="region of interest" description="Disordered" evidence="5">
    <location>
        <begin position="73"/>
        <end position="123"/>
    </location>
</feature>
<evidence type="ECO:0000256" key="1">
    <source>
        <dbReference type="ARBA" id="ARBA00000086"/>
    </source>
</evidence>
<dbReference type="InterPro" id="IPR037046">
    <property type="entry name" value="AlkA_N_sf"/>
</dbReference>
<keyword evidence="3" id="KW-0227">DNA damage</keyword>
<evidence type="ECO:0000259" key="6">
    <source>
        <dbReference type="SMART" id="SM00478"/>
    </source>
</evidence>
<dbReference type="GO" id="GO:0043916">
    <property type="term" value="F:DNA-7-methylguanine glycosylase activity"/>
    <property type="evidence" value="ECO:0007669"/>
    <property type="project" value="TreeGrafter"/>
</dbReference>
<evidence type="ECO:0000313" key="9">
    <source>
        <dbReference type="Proteomes" id="UP000279859"/>
    </source>
</evidence>
<evidence type="ECO:0000256" key="5">
    <source>
        <dbReference type="SAM" id="MobiDB-lite"/>
    </source>
</evidence>
<dbReference type="SMART" id="SM00478">
    <property type="entry name" value="ENDO3c"/>
    <property type="match status" value="1"/>
</dbReference>
<feature type="compositionally biased region" description="Basic residues" evidence="5">
    <location>
        <begin position="73"/>
        <end position="86"/>
    </location>
</feature>
<dbReference type="GO" id="GO:0008725">
    <property type="term" value="F:DNA-3-methyladenine glycosylase activity"/>
    <property type="evidence" value="ECO:0007669"/>
    <property type="project" value="TreeGrafter"/>
</dbReference>
<feature type="region of interest" description="Disordered" evidence="5">
    <location>
        <begin position="1"/>
        <end position="24"/>
    </location>
</feature>
<organism evidence="8 9">
    <name type="scientific">Cryobacterium tepidiphilum</name>
    <dbReference type="NCBI Taxonomy" id="2486026"/>
    <lineage>
        <taxon>Bacteria</taxon>
        <taxon>Bacillati</taxon>
        <taxon>Actinomycetota</taxon>
        <taxon>Actinomycetes</taxon>
        <taxon>Micrococcales</taxon>
        <taxon>Microbacteriaceae</taxon>
        <taxon>Cryobacterium</taxon>
    </lineage>
</organism>
<dbReference type="Proteomes" id="UP000279859">
    <property type="component" value="Unassembled WGS sequence"/>
</dbReference>
<evidence type="ECO:0000256" key="4">
    <source>
        <dbReference type="ARBA" id="ARBA00023204"/>
    </source>
</evidence>
<dbReference type="PANTHER" id="PTHR43003:SF13">
    <property type="entry name" value="DNA-3-METHYLADENINE GLYCOSYLASE 2"/>
    <property type="match status" value="1"/>
</dbReference>
<reference evidence="8 9" key="1">
    <citation type="submission" date="2018-11" db="EMBL/GenBank/DDBJ databases">
        <title>Cryobacterium sp. nov., isolated from rhizosphere soil of lettuce.</title>
        <authorList>
            <person name="Wang Y."/>
        </authorList>
    </citation>
    <scope>NUCLEOTIDE SEQUENCE [LARGE SCALE GENOMIC DNA]</scope>
    <source>
        <strain evidence="8 9">NEAU-85</strain>
    </source>
</reference>
<protein>
    <recommendedName>
        <fullName evidence="2">DNA-3-methyladenine glycosylase II</fullName>
        <ecNumber evidence="2">3.2.2.21</ecNumber>
    </recommendedName>
</protein>
<evidence type="ECO:0000313" key="8">
    <source>
        <dbReference type="EMBL" id="RNE56644.1"/>
    </source>
</evidence>
<dbReference type="InterPro" id="IPR003265">
    <property type="entry name" value="HhH-GPD_domain"/>
</dbReference>
<gene>
    <name evidence="8" type="ORF">EEJ31_13290</name>
</gene>
<feature type="compositionally biased region" description="Basic and acidic residues" evidence="5">
    <location>
        <begin position="1"/>
        <end position="11"/>
    </location>
</feature>
<dbReference type="Gene3D" id="3.30.310.20">
    <property type="entry name" value="DNA-3-methyladenine glycosylase AlkA, N-terminal domain"/>
    <property type="match status" value="1"/>
</dbReference>
<dbReference type="InterPro" id="IPR023170">
    <property type="entry name" value="HhH_base_excis_C"/>
</dbReference>
<keyword evidence="9" id="KW-1185">Reference proteome</keyword>
<comment type="catalytic activity">
    <reaction evidence="1">
        <text>Hydrolysis of alkylated DNA, releasing 3-methyladenine, 3-methylguanine, 7-methylguanine and 7-methyladenine.</text>
        <dbReference type="EC" id="3.2.2.21"/>
    </reaction>
</comment>
<dbReference type="GO" id="GO:0032993">
    <property type="term" value="C:protein-DNA complex"/>
    <property type="evidence" value="ECO:0007669"/>
    <property type="project" value="TreeGrafter"/>
</dbReference>
<dbReference type="Gene3D" id="1.10.340.30">
    <property type="entry name" value="Hypothetical protein, domain 2"/>
    <property type="match status" value="1"/>
</dbReference>
<dbReference type="AlphaFoldDB" id="A0A3M8KW92"/>
<evidence type="ECO:0000259" key="7">
    <source>
        <dbReference type="SMART" id="SM01009"/>
    </source>
</evidence>
<name>A0A3M8KW92_9MICO</name>
<dbReference type="SMART" id="SM01009">
    <property type="entry name" value="AlkA_N"/>
    <property type="match status" value="1"/>
</dbReference>
<accession>A0A3M8KW92</accession>
<dbReference type="OrthoDB" id="9811249at2"/>
<dbReference type="GO" id="GO:0032131">
    <property type="term" value="F:alkylated DNA binding"/>
    <property type="evidence" value="ECO:0007669"/>
    <property type="project" value="TreeGrafter"/>
</dbReference>
<dbReference type="SUPFAM" id="SSF55945">
    <property type="entry name" value="TATA-box binding protein-like"/>
    <property type="match status" value="1"/>
</dbReference>
<dbReference type="GO" id="GO:0006285">
    <property type="term" value="P:base-excision repair, AP site formation"/>
    <property type="evidence" value="ECO:0007669"/>
    <property type="project" value="TreeGrafter"/>
</dbReference>
<dbReference type="EMBL" id="RDSR01000028">
    <property type="protein sequence ID" value="RNE56644.1"/>
    <property type="molecule type" value="Genomic_DNA"/>
</dbReference>
<feature type="domain" description="HhH-GPD" evidence="6">
    <location>
        <begin position="264"/>
        <end position="438"/>
    </location>
</feature>
<dbReference type="GO" id="GO:0006307">
    <property type="term" value="P:DNA alkylation repair"/>
    <property type="evidence" value="ECO:0007669"/>
    <property type="project" value="TreeGrafter"/>
</dbReference>
<evidence type="ECO:0000256" key="2">
    <source>
        <dbReference type="ARBA" id="ARBA00012000"/>
    </source>
</evidence>
<dbReference type="SUPFAM" id="SSF48150">
    <property type="entry name" value="DNA-glycosylase"/>
    <property type="match status" value="1"/>
</dbReference>
<dbReference type="GO" id="GO:0005737">
    <property type="term" value="C:cytoplasm"/>
    <property type="evidence" value="ECO:0007669"/>
    <property type="project" value="TreeGrafter"/>
</dbReference>
<keyword evidence="4" id="KW-0234">DNA repair</keyword>
<dbReference type="InterPro" id="IPR051912">
    <property type="entry name" value="Alkylbase_DNA_Glycosylase/TA"/>
</dbReference>
<dbReference type="EC" id="3.2.2.21" evidence="2"/>
<dbReference type="InterPro" id="IPR010316">
    <property type="entry name" value="AlkA_N"/>
</dbReference>
<feature type="domain" description="DNA-3-methyladenine glycosylase AlkA N-terminal" evidence="7">
    <location>
        <begin position="129"/>
        <end position="254"/>
    </location>
</feature>